<dbReference type="GO" id="GO:0045944">
    <property type="term" value="P:positive regulation of transcription by RNA polymerase II"/>
    <property type="evidence" value="ECO:0007669"/>
    <property type="project" value="TreeGrafter"/>
</dbReference>
<dbReference type="InterPro" id="IPR019787">
    <property type="entry name" value="Znf_PHD-finger"/>
</dbReference>
<dbReference type="SUPFAM" id="SSF57903">
    <property type="entry name" value="FYVE/PHD zinc finger"/>
    <property type="match status" value="2"/>
</dbReference>
<dbReference type="GO" id="GO:0003682">
    <property type="term" value="F:chromatin binding"/>
    <property type="evidence" value="ECO:0007669"/>
    <property type="project" value="TreeGrafter"/>
</dbReference>
<dbReference type="GO" id="GO:0005634">
    <property type="term" value="C:nucleus"/>
    <property type="evidence" value="ECO:0007669"/>
    <property type="project" value="UniProtKB-SubCell"/>
</dbReference>
<evidence type="ECO:0000256" key="6">
    <source>
        <dbReference type="PROSITE-ProRule" id="PRU00146"/>
    </source>
</evidence>
<reference evidence="10 11" key="1">
    <citation type="submission" date="2022-01" db="EMBL/GenBank/DDBJ databases">
        <authorList>
            <person name="Xiong W."/>
            <person name="Schranz E."/>
        </authorList>
    </citation>
    <scope>NUCLEOTIDE SEQUENCE [LARGE SCALE GENOMIC DNA]</scope>
</reference>
<evidence type="ECO:0008006" key="12">
    <source>
        <dbReference type="Google" id="ProtNLM"/>
    </source>
</evidence>
<evidence type="ECO:0000256" key="4">
    <source>
        <dbReference type="ARBA" id="ARBA00022833"/>
    </source>
</evidence>
<dbReference type="SMART" id="SM00249">
    <property type="entry name" value="PHD"/>
    <property type="match status" value="2"/>
</dbReference>
<dbReference type="Gene3D" id="3.40.630.30">
    <property type="match status" value="1"/>
</dbReference>
<feature type="compositionally biased region" description="Basic and acidic residues" evidence="7">
    <location>
        <begin position="722"/>
        <end position="734"/>
    </location>
</feature>
<dbReference type="InterPro" id="IPR019786">
    <property type="entry name" value="Zinc_finger_PHD-type_CS"/>
</dbReference>
<keyword evidence="3 6" id="KW-0863">Zinc-finger</keyword>
<name>A0AAU9NKK6_9ASTR</name>
<evidence type="ECO:0000256" key="7">
    <source>
        <dbReference type="SAM" id="MobiDB-lite"/>
    </source>
</evidence>
<dbReference type="InterPro" id="IPR001965">
    <property type="entry name" value="Znf_PHD"/>
</dbReference>
<dbReference type="Proteomes" id="UP001157418">
    <property type="component" value="Unassembled WGS sequence"/>
</dbReference>
<dbReference type="AlphaFoldDB" id="A0AAU9NKK6"/>
<feature type="region of interest" description="Disordered" evidence="7">
    <location>
        <begin position="479"/>
        <end position="510"/>
    </location>
</feature>
<dbReference type="PANTHER" id="PTHR47025">
    <property type="entry name" value="AUTOIMMUNE REGULATOR"/>
    <property type="match status" value="1"/>
</dbReference>
<organism evidence="10 11">
    <name type="scientific">Lactuca virosa</name>
    <dbReference type="NCBI Taxonomy" id="75947"/>
    <lineage>
        <taxon>Eukaryota</taxon>
        <taxon>Viridiplantae</taxon>
        <taxon>Streptophyta</taxon>
        <taxon>Embryophyta</taxon>
        <taxon>Tracheophyta</taxon>
        <taxon>Spermatophyta</taxon>
        <taxon>Magnoliopsida</taxon>
        <taxon>eudicotyledons</taxon>
        <taxon>Gunneridae</taxon>
        <taxon>Pentapetalae</taxon>
        <taxon>asterids</taxon>
        <taxon>campanulids</taxon>
        <taxon>Asterales</taxon>
        <taxon>Asteraceae</taxon>
        <taxon>Cichorioideae</taxon>
        <taxon>Cichorieae</taxon>
        <taxon>Lactucinae</taxon>
        <taxon>Lactuca</taxon>
    </lineage>
</organism>
<accession>A0AAU9NKK6</accession>
<dbReference type="EMBL" id="CAKMRJ010004445">
    <property type="protein sequence ID" value="CAH1438374.1"/>
    <property type="molecule type" value="Genomic_DNA"/>
</dbReference>
<dbReference type="PROSITE" id="PS51186">
    <property type="entry name" value="GNAT"/>
    <property type="match status" value="1"/>
</dbReference>
<feature type="compositionally biased region" description="Polar residues" evidence="7">
    <location>
        <begin position="389"/>
        <end position="412"/>
    </location>
</feature>
<comment type="caution">
    <text evidence="10">The sequence shown here is derived from an EMBL/GenBank/DDBJ whole genome shotgun (WGS) entry which is preliminary data.</text>
</comment>
<proteinExistence type="predicted"/>
<sequence>MLFVSIQRLLIFTRGTFRMGEGEVCVAVLSNVGEMENEKIQQKRDHQWLTVGSDMEPLPKKQAIEGSVDDEVDSCAISHSEVALVSIEQEPCPKTPPTEGLNSIKKLEPSVEEDSKECSNGLELVQPTEALNDNMPDASSEEPVQECLKVTEQQNCESKQATESLNNNNDVNPSAVQPVTEGLDDMELDPCGEKHSLEVSHDMEIEPIVEQPVKECLNEMELEPIVEQPIKECLNEVKLEPIVEQPVKECLNEVKVEAIIEQPVKECLNEIESVKECPSEMETEVCGKMKPTEALNESEPESSVQKPIKDSPLEMKIEVSRSKQTTQSLTDNEIKPPVMNHITQAVNDTGIEPSVIKQTTEALNDTELVIDPCTKKEVKEASNDDICSEVSNPNVSPRDNSSSFQTVNSQPDGKQVIKDQTVCGEITSSSSEGSSSQDEHGTTNDTSHVVLEVPKHASTSSGIRKITFKFSKRKEEYDSQLSASTAKSTGNSFTNGTRKAPRLHEPGDSLLYPNTLEATTEKVAPESYPTTVKRLLSTGILEGAKVKYISASGELIGIVKDCGYLCGCASCNFSNILRAHEFEEHAGGKTRHPNNHIYLENGKPVYSIIQAMKNSPPNTVDEAIRNVAGSSVNEEFLQVWKGGLQGNMDRGKSDNNHHMKLMNLYHSTTSCTNHTREDGSSPYYSYRKSSALEPQTFVSDTTKERKTQFKKPRSYTSSTAVETKRNAEGGHKKRDNDLHRLLFMPNGLPDGTELAYYARGKKILEGYKQGTGIVCSHCDTEISPSQFEAHAGWAAKRQPYRHIYIPNGLTLHDIALLLANGQSITTSNSDDMCAVCGDRGELMICDGCPRAFHAVCLGVVDGVSSEDWHCPYCRDSIGSGSGRKASATESRPIVIRLTRVVKAREYETGGCVICRAHDFSVAEFDDRTVMLCDQCEKEYHVGCLRESGRCDLKALPSDKWFCCDHCDMIHGAIQDVVVNGATVISAPVLSIINRKHQHVEKGGVTNEIRWRMLSGKSRYPEHLPLLSRAAAIFRECFDPIVATSGRDLIPVMVYGRNISGQEFGGIYCVVLMAGSVVVSAGLLRIFGREVAELPLVATSRQHQGKGYFQALFFCIEELLLSLGVELLVLPAAEEAESIWTKKLGFRKMSDDRYTQYSRDIQLTIFKGTSMLEKELHRATSTSTSMN</sequence>
<dbReference type="InterPro" id="IPR016181">
    <property type="entry name" value="Acyl_CoA_acyltransferase"/>
</dbReference>
<dbReference type="SUPFAM" id="SSF55729">
    <property type="entry name" value="Acyl-CoA N-acyltransferases (Nat)"/>
    <property type="match status" value="1"/>
</dbReference>
<keyword evidence="11" id="KW-1185">Reference proteome</keyword>
<comment type="subcellular location">
    <subcellularLocation>
        <location evidence="1">Nucleus</location>
    </subcellularLocation>
</comment>
<dbReference type="PROSITE" id="PS50016">
    <property type="entry name" value="ZF_PHD_2"/>
    <property type="match status" value="2"/>
</dbReference>
<dbReference type="Pfam" id="PF23209">
    <property type="entry name" value="IDM1_C"/>
    <property type="match status" value="1"/>
</dbReference>
<dbReference type="InterPro" id="IPR056511">
    <property type="entry name" value="IDM1_C"/>
</dbReference>
<evidence type="ECO:0000256" key="1">
    <source>
        <dbReference type="ARBA" id="ARBA00004123"/>
    </source>
</evidence>
<dbReference type="Pfam" id="PF00628">
    <property type="entry name" value="PHD"/>
    <property type="match status" value="1"/>
</dbReference>
<evidence type="ECO:0000313" key="11">
    <source>
        <dbReference type="Proteomes" id="UP001157418"/>
    </source>
</evidence>
<protein>
    <recommendedName>
        <fullName evidence="12">PHD-type domain-containing protein</fullName>
    </recommendedName>
</protein>
<evidence type="ECO:0000256" key="2">
    <source>
        <dbReference type="ARBA" id="ARBA00022723"/>
    </source>
</evidence>
<feature type="region of interest" description="Disordered" evidence="7">
    <location>
        <begin position="379"/>
        <end position="415"/>
    </location>
</feature>
<dbReference type="GO" id="GO:0016747">
    <property type="term" value="F:acyltransferase activity, transferring groups other than amino-acyl groups"/>
    <property type="evidence" value="ECO:0007669"/>
    <property type="project" value="InterPro"/>
</dbReference>
<keyword evidence="4" id="KW-0862">Zinc</keyword>
<evidence type="ECO:0000259" key="9">
    <source>
        <dbReference type="PROSITE" id="PS51186"/>
    </source>
</evidence>
<gene>
    <name evidence="10" type="ORF">LVIROSA_LOCUS24639</name>
</gene>
<feature type="domain" description="N-acetyltransferase" evidence="9">
    <location>
        <begin position="1017"/>
        <end position="1167"/>
    </location>
</feature>
<dbReference type="InterPro" id="IPR000182">
    <property type="entry name" value="GNAT_dom"/>
</dbReference>
<dbReference type="PROSITE" id="PS01359">
    <property type="entry name" value="ZF_PHD_1"/>
    <property type="match status" value="2"/>
</dbReference>
<dbReference type="GO" id="GO:0000977">
    <property type="term" value="F:RNA polymerase II transcription regulatory region sequence-specific DNA binding"/>
    <property type="evidence" value="ECO:0007669"/>
    <property type="project" value="TreeGrafter"/>
</dbReference>
<evidence type="ECO:0000256" key="3">
    <source>
        <dbReference type="ARBA" id="ARBA00022771"/>
    </source>
</evidence>
<keyword evidence="2" id="KW-0479">Metal-binding</keyword>
<dbReference type="InterPro" id="IPR013083">
    <property type="entry name" value="Znf_RING/FYVE/PHD"/>
</dbReference>
<dbReference type="PANTHER" id="PTHR47025:SF7">
    <property type="entry name" value="ACYL-COA N-ACYLTRANSFERASE WITH RING_FYVE_PHD-TYPE ZINC FINGER DOMAIN-CONTAINING PROTEIN"/>
    <property type="match status" value="1"/>
</dbReference>
<dbReference type="Pfam" id="PF16135">
    <property type="entry name" value="TDBD"/>
    <property type="match status" value="2"/>
</dbReference>
<feature type="domain" description="PHD-type" evidence="8">
    <location>
        <begin position="908"/>
        <end position="969"/>
    </location>
</feature>
<dbReference type="GO" id="GO:0042393">
    <property type="term" value="F:histone binding"/>
    <property type="evidence" value="ECO:0007669"/>
    <property type="project" value="TreeGrafter"/>
</dbReference>
<dbReference type="Gene3D" id="3.30.40.10">
    <property type="entry name" value="Zinc/RING finger domain, C3HC4 (zinc finger)"/>
    <property type="match status" value="2"/>
</dbReference>
<dbReference type="GO" id="GO:0008270">
    <property type="term" value="F:zinc ion binding"/>
    <property type="evidence" value="ECO:0007669"/>
    <property type="project" value="UniProtKB-KW"/>
</dbReference>
<dbReference type="InterPro" id="IPR011011">
    <property type="entry name" value="Znf_FYVE_PHD"/>
</dbReference>
<evidence type="ECO:0000313" key="10">
    <source>
        <dbReference type="EMBL" id="CAH1438374.1"/>
    </source>
</evidence>
<dbReference type="CDD" id="cd15539">
    <property type="entry name" value="PHD1_AIRE"/>
    <property type="match status" value="1"/>
</dbReference>
<feature type="region of interest" description="Disordered" evidence="7">
    <location>
        <begin position="701"/>
        <end position="734"/>
    </location>
</feature>
<keyword evidence="5" id="KW-0539">Nucleus</keyword>
<feature type="domain" description="PHD-type" evidence="8">
    <location>
        <begin position="830"/>
        <end position="876"/>
    </location>
</feature>
<evidence type="ECO:0000259" key="8">
    <source>
        <dbReference type="PROSITE" id="PS50016"/>
    </source>
</evidence>
<feature type="region of interest" description="Disordered" evidence="7">
    <location>
        <begin position="426"/>
        <end position="445"/>
    </location>
</feature>
<feature type="compositionally biased region" description="Polar residues" evidence="7">
    <location>
        <begin position="479"/>
        <end position="497"/>
    </location>
</feature>
<evidence type="ECO:0000256" key="5">
    <source>
        <dbReference type="ARBA" id="ARBA00023242"/>
    </source>
</evidence>
<dbReference type="InterPro" id="IPR032308">
    <property type="entry name" value="TDBD"/>
</dbReference>